<reference evidence="1" key="1">
    <citation type="journal article" date="2020" name="Nature">
        <title>Giant virus diversity and host interactions through global metagenomics.</title>
        <authorList>
            <person name="Schulz F."/>
            <person name="Roux S."/>
            <person name="Paez-Espino D."/>
            <person name="Jungbluth S."/>
            <person name="Walsh D.A."/>
            <person name="Denef V.J."/>
            <person name="McMahon K.D."/>
            <person name="Konstantinidis K.T."/>
            <person name="Eloe-Fadrosh E.A."/>
            <person name="Kyrpides N.C."/>
            <person name="Woyke T."/>
        </authorList>
    </citation>
    <scope>NUCLEOTIDE SEQUENCE</scope>
    <source>
        <strain evidence="1">GVMAG-M-3300023179-114</strain>
    </source>
</reference>
<dbReference type="AlphaFoldDB" id="A0A6C0E4C3"/>
<evidence type="ECO:0000313" key="1">
    <source>
        <dbReference type="EMBL" id="QHT23129.1"/>
    </source>
</evidence>
<name>A0A6C0E4C3_9ZZZZ</name>
<protein>
    <submittedName>
        <fullName evidence="1">Uncharacterized protein</fullName>
    </submittedName>
</protein>
<proteinExistence type="predicted"/>
<organism evidence="1">
    <name type="scientific">viral metagenome</name>
    <dbReference type="NCBI Taxonomy" id="1070528"/>
    <lineage>
        <taxon>unclassified sequences</taxon>
        <taxon>metagenomes</taxon>
        <taxon>organismal metagenomes</taxon>
    </lineage>
</organism>
<sequence>MKFFGICLLIMSGIYNSLSQFIVDRHGNVQLSMGSTNVVRMINTLGVVNSVPNNQLCKTCHLTAYLLDQYTSSGSKNLKRICQGCK</sequence>
<dbReference type="EMBL" id="MN739725">
    <property type="protein sequence ID" value="QHT23129.1"/>
    <property type="molecule type" value="Genomic_DNA"/>
</dbReference>
<accession>A0A6C0E4C3</accession>